<evidence type="ECO:0000259" key="1">
    <source>
        <dbReference type="Pfam" id="PF01797"/>
    </source>
</evidence>
<keyword evidence="3" id="KW-1185">Reference proteome</keyword>
<protein>
    <recommendedName>
        <fullName evidence="1">Transposase IS200-like domain-containing protein</fullName>
    </recommendedName>
</protein>
<name>A0A4Y6Q0T8_PERCE</name>
<dbReference type="InterPro" id="IPR002686">
    <property type="entry name" value="Transposase_17"/>
</dbReference>
<gene>
    <name evidence="2" type="ORF">FIV42_24750</name>
</gene>
<dbReference type="RefSeq" id="WP_141200291.1">
    <property type="nucleotide sequence ID" value="NZ_CP041186.1"/>
</dbReference>
<evidence type="ECO:0000313" key="2">
    <source>
        <dbReference type="EMBL" id="QDG53837.1"/>
    </source>
</evidence>
<evidence type="ECO:0000313" key="3">
    <source>
        <dbReference type="Proteomes" id="UP000315995"/>
    </source>
</evidence>
<feature type="domain" description="Transposase IS200-like" evidence="1">
    <location>
        <begin position="4"/>
        <end position="122"/>
    </location>
</feature>
<dbReference type="PANTHER" id="PTHR33360">
    <property type="entry name" value="TRANSPOSASE FOR INSERTION SEQUENCE ELEMENT IS200"/>
    <property type="match status" value="1"/>
</dbReference>
<dbReference type="Pfam" id="PF01797">
    <property type="entry name" value="Y1_Tnp"/>
    <property type="match status" value="1"/>
</dbReference>
<dbReference type="InterPro" id="IPR036515">
    <property type="entry name" value="Transposase_17_sf"/>
</dbReference>
<accession>A0A4Y6Q0T8</accession>
<accession>A0A5B8YD34</accession>
<dbReference type="Gene3D" id="3.30.70.1290">
    <property type="entry name" value="Transposase IS200-like"/>
    <property type="match status" value="1"/>
</dbReference>
<proteinExistence type="predicted"/>
<dbReference type="AlphaFoldDB" id="A0A4Y6Q0T8"/>
<dbReference type="PANTHER" id="PTHR33360:SF2">
    <property type="entry name" value="TRANSPOSASE FOR INSERTION SEQUENCE ELEMENT IS200"/>
    <property type="match status" value="1"/>
</dbReference>
<dbReference type="SUPFAM" id="SSF143422">
    <property type="entry name" value="Transposase IS200-like"/>
    <property type="match status" value="1"/>
</dbReference>
<dbReference type="GO" id="GO:0004803">
    <property type="term" value="F:transposase activity"/>
    <property type="evidence" value="ECO:0007669"/>
    <property type="project" value="InterPro"/>
</dbReference>
<dbReference type="EMBL" id="CP041186">
    <property type="protein sequence ID" value="QDG53837.1"/>
    <property type="molecule type" value="Genomic_DNA"/>
</dbReference>
<dbReference type="Proteomes" id="UP000315995">
    <property type="component" value="Chromosome"/>
</dbReference>
<dbReference type="GO" id="GO:0006313">
    <property type="term" value="P:DNA transposition"/>
    <property type="evidence" value="ECO:0007669"/>
    <property type="project" value="InterPro"/>
</dbReference>
<dbReference type="GO" id="GO:0003677">
    <property type="term" value="F:DNA binding"/>
    <property type="evidence" value="ECO:0007669"/>
    <property type="project" value="InterPro"/>
</dbReference>
<organism evidence="2 3">
    <name type="scientific">Persicimonas caeni</name>
    <dbReference type="NCBI Taxonomy" id="2292766"/>
    <lineage>
        <taxon>Bacteria</taxon>
        <taxon>Deltaproteobacteria</taxon>
        <taxon>Bradymonadales</taxon>
        <taxon>Bradymonadaceae</taxon>
        <taxon>Persicimonas</taxon>
    </lineage>
</organism>
<reference evidence="2 3" key="1">
    <citation type="submission" date="2019-06" db="EMBL/GenBank/DDBJ databases">
        <title>Persicimonas caeni gen. nov., sp. nov., a predatory bacterium isolated from solar saltern.</title>
        <authorList>
            <person name="Wang S."/>
        </authorList>
    </citation>
    <scope>NUCLEOTIDE SEQUENCE [LARGE SCALE GENOMIC DNA]</scope>
    <source>
        <strain evidence="2 3">YN101</strain>
    </source>
</reference>
<sequence>MRRFWQIYVHIVWATKGRSHIIKGQLERPMHSAIRDKMRELSMVPVCVNSAWNHTHSLVSWNPSVSVDDAVEQFKDAAVEKWKTLRQKRELDVPLLQLQDGYSAFSVSPKHVDWVKDYVAKQKKRHSTGKIVDECEIWT</sequence>
<dbReference type="OrthoDB" id="9794403at2"/>